<dbReference type="Proteomes" id="UP001141659">
    <property type="component" value="Unassembled WGS sequence"/>
</dbReference>
<sequence>MTASATFDVGAFIEGSVPFAIIGLATIIGGAVFFFGIDWYSRKASYRELARLYTHSSAFWARWPGDRLWVAPYGELAAEADRCDELIRSIGGKRLKLSVKMALTEKKRAKELRAEFRQQLEREEAMYQQMLATVRSAMNYAIAQGRGPQARPYSA</sequence>
<feature type="coiled-coil region" evidence="1">
    <location>
        <begin position="99"/>
        <end position="133"/>
    </location>
</feature>
<evidence type="ECO:0000256" key="1">
    <source>
        <dbReference type="SAM" id="Coils"/>
    </source>
</evidence>
<accession>A0AAW5SXF6</accession>
<gene>
    <name evidence="3" type="ORF">H5P34_06705</name>
</gene>
<dbReference type="AlphaFoldDB" id="A0AAW5SXF6"/>
<protein>
    <submittedName>
        <fullName evidence="3">Uncharacterized protein</fullName>
    </submittedName>
</protein>
<reference evidence="3" key="1">
    <citation type="submission" date="2020-07" db="EMBL/GenBank/DDBJ databases">
        <authorList>
            <person name="Pettersson B.M.F."/>
            <person name="Behra P.R.K."/>
            <person name="Ramesh M."/>
            <person name="Das S."/>
            <person name="Dasgupta S."/>
            <person name="Kirsebom L.A."/>
        </authorList>
    </citation>
    <scope>NUCLEOTIDE SEQUENCE</scope>
    <source>
        <strain evidence="3">DSM 44242</strain>
    </source>
</reference>
<keyword evidence="2" id="KW-0812">Transmembrane</keyword>
<keyword evidence="1" id="KW-0175">Coiled coil</keyword>
<evidence type="ECO:0000313" key="4">
    <source>
        <dbReference type="Proteomes" id="UP001141659"/>
    </source>
</evidence>
<keyword evidence="2" id="KW-0472">Membrane</keyword>
<evidence type="ECO:0000313" key="3">
    <source>
        <dbReference type="EMBL" id="MCV7387734.1"/>
    </source>
</evidence>
<comment type="caution">
    <text evidence="3">The sequence shown here is derived from an EMBL/GenBank/DDBJ whole genome shotgun (WGS) entry which is preliminary data.</text>
</comment>
<keyword evidence="2" id="KW-1133">Transmembrane helix</keyword>
<dbReference type="EMBL" id="JACKVC010000010">
    <property type="protein sequence ID" value="MCV7387734.1"/>
    <property type="molecule type" value="Genomic_DNA"/>
</dbReference>
<feature type="transmembrane region" description="Helical" evidence="2">
    <location>
        <begin position="20"/>
        <end position="41"/>
    </location>
</feature>
<organism evidence="3 4">
    <name type="scientific">Mycolicibacterium porcinum</name>
    <dbReference type="NCBI Taxonomy" id="39693"/>
    <lineage>
        <taxon>Bacteria</taxon>
        <taxon>Bacillati</taxon>
        <taxon>Actinomycetota</taxon>
        <taxon>Actinomycetes</taxon>
        <taxon>Mycobacteriales</taxon>
        <taxon>Mycobacteriaceae</taxon>
        <taxon>Mycolicibacterium</taxon>
    </lineage>
</organism>
<reference evidence="3" key="2">
    <citation type="journal article" date="2022" name="BMC Genomics">
        <title>Comparative genome analysis of mycobacteria focusing on tRNA and non-coding RNA.</title>
        <authorList>
            <person name="Behra P.R.K."/>
            <person name="Pettersson B.M.F."/>
            <person name="Ramesh M."/>
            <person name="Das S."/>
            <person name="Dasgupta S."/>
            <person name="Kirsebom L.A."/>
        </authorList>
    </citation>
    <scope>NUCLEOTIDE SEQUENCE</scope>
    <source>
        <strain evidence="3">DSM 44242</strain>
    </source>
</reference>
<proteinExistence type="predicted"/>
<dbReference type="RefSeq" id="WP_133058100.1">
    <property type="nucleotide sequence ID" value="NZ_JACKVC010000010.1"/>
</dbReference>
<evidence type="ECO:0000256" key="2">
    <source>
        <dbReference type="SAM" id="Phobius"/>
    </source>
</evidence>
<name>A0AAW5SXF6_9MYCO</name>